<keyword evidence="1" id="KW-0175">Coiled coil</keyword>
<keyword evidence="2" id="KW-0732">Signal</keyword>
<keyword evidence="4" id="KW-1185">Reference proteome</keyword>
<evidence type="ECO:0000313" key="3">
    <source>
        <dbReference type="EMBL" id="TDG15702.1"/>
    </source>
</evidence>
<evidence type="ECO:0000313" key="4">
    <source>
        <dbReference type="Proteomes" id="UP000295554"/>
    </source>
</evidence>
<sequence>MNCKQPLLSAFIAAAALVVLPLPAFAVELYRYINDEGSTVVDYQVPPEYVKKGYEILNDEGVVMRVVPRELTEEEQKEADARKRLEEEALAEQARLREWDEALLLRYSTIEDIEAAQERALRDLRIRVSILKSNKRSLKQQVENYQAQAAEMERMGKQVDEARLQAIADLQSEIAITDRAIADRNEEIKAVQAAYEADIERFGVLLDMVEFRRNMMARQRAEKQKNMREDPRR</sequence>
<dbReference type="AlphaFoldDB" id="A0A4R5LW88"/>
<evidence type="ECO:0008006" key="5">
    <source>
        <dbReference type="Google" id="ProtNLM"/>
    </source>
</evidence>
<gene>
    <name evidence="3" type="ORF">E2F43_05620</name>
</gene>
<feature type="coiled-coil region" evidence="1">
    <location>
        <begin position="71"/>
        <end position="165"/>
    </location>
</feature>
<dbReference type="EMBL" id="SMSE01000001">
    <property type="protein sequence ID" value="TDG15702.1"/>
    <property type="molecule type" value="Genomic_DNA"/>
</dbReference>
<evidence type="ECO:0000256" key="2">
    <source>
        <dbReference type="SAM" id="SignalP"/>
    </source>
</evidence>
<evidence type="ECO:0000256" key="1">
    <source>
        <dbReference type="SAM" id="Coils"/>
    </source>
</evidence>
<protein>
    <recommendedName>
        <fullName evidence="5">DUF4124 domain-containing protein</fullName>
    </recommendedName>
</protein>
<feature type="chain" id="PRO_5020718180" description="DUF4124 domain-containing protein" evidence="2">
    <location>
        <begin position="27"/>
        <end position="233"/>
    </location>
</feature>
<comment type="caution">
    <text evidence="3">The sequence shown here is derived from an EMBL/GenBank/DDBJ whole genome shotgun (WGS) entry which is preliminary data.</text>
</comment>
<name>A0A4R5LW88_9GAMM</name>
<reference evidence="3 4" key="1">
    <citation type="submission" date="2019-03" db="EMBL/GenBank/DDBJ databases">
        <title>Seongchinamella monodicae gen. nov., sp. nov., a novel member of the Gammaproteobacteria isolated from a tidal mudflat of beach.</title>
        <authorList>
            <person name="Yang H.G."/>
            <person name="Kang J.W."/>
            <person name="Lee S.D."/>
        </authorList>
    </citation>
    <scope>NUCLEOTIDE SEQUENCE [LARGE SCALE GENOMIC DNA]</scope>
    <source>
        <strain evidence="3 4">GH4-78</strain>
    </source>
</reference>
<feature type="signal peptide" evidence="2">
    <location>
        <begin position="1"/>
        <end position="26"/>
    </location>
</feature>
<organism evidence="3 4">
    <name type="scientific">Seongchinamella unica</name>
    <dbReference type="NCBI Taxonomy" id="2547392"/>
    <lineage>
        <taxon>Bacteria</taxon>
        <taxon>Pseudomonadati</taxon>
        <taxon>Pseudomonadota</taxon>
        <taxon>Gammaproteobacteria</taxon>
        <taxon>Cellvibrionales</taxon>
        <taxon>Halieaceae</taxon>
        <taxon>Seongchinamella</taxon>
    </lineage>
</organism>
<accession>A0A4R5LW88</accession>
<proteinExistence type="predicted"/>
<dbReference type="OrthoDB" id="6080407at2"/>
<dbReference type="Proteomes" id="UP000295554">
    <property type="component" value="Unassembled WGS sequence"/>
</dbReference>